<dbReference type="EMBL" id="CAJZBQ010000035">
    <property type="protein sequence ID" value="CAG9323917.1"/>
    <property type="molecule type" value="Genomic_DNA"/>
</dbReference>
<feature type="compositionally biased region" description="Polar residues" evidence="1">
    <location>
        <begin position="97"/>
        <end position="106"/>
    </location>
</feature>
<comment type="caution">
    <text evidence="2">The sequence shown here is derived from an EMBL/GenBank/DDBJ whole genome shotgun (WGS) entry which is preliminary data.</text>
</comment>
<proteinExistence type="predicted"/>
<evidence type="ECO:0000313" key="3">
    <source>
        <dbReference type="Proteomes" id="UP001162131"/>
    </source>
</evidence>
<sequence>MSSQQLSPYKALRHRIVQLTTSPGLSCRAKLCKDQRGAVGEIFSEKIKMKSSYHDQFGQTSPIRRPSPIYPKDNVIFEGKCEYVTQSRLNFCEKPYYQNQNRPRSQTPDRNRSDNFLTDAMTKRFEARTEKQDQFANFQISYSTPRTKKSVNFCV</sequence>
<evidence type="ECO:0000313" key="2">
    <source>
        <dbReference type="EMBL" id="CAG9323917.1"/>
    </source>
</evidence>
<accession>A0AAU9JAD6</accession>
<protein>
    <submittedName>
        <fullName evidence="2">Uncharacterized protein</fullName>
    </submittedName>
</protein>
<dbReference type="AlphaFoldDB" id="A0AAU9JAD6"/>
<reference evidence="2" key="1">
    <citation type="submission" date="2021-09" db="EMBL/GenBank/DDBJ databases">
        <authorList>
            <consortium name="AG Swart"/>
            <person name="Singh M."/>
            <person name="Singh A."/>
            <person name="Seah K."/>
            <person name="Emmerich C."/>
        </authorList>
    </citation>
    <scope>NUCLEOTIDE SEQUENCE</scope>
    <source>
        <strain evidence="2">ATCC30299</strain>
    </source>
</reference>
<organism evidence="2 3">
    <name type="scientific">Blepharisma stoltei</name>
    <dbReference type="NCBI Taxonomy" id="1481888"/>
    <lineage>
        <taxon>Eukaryota</taxon>
        <taxon>Sar</taxon>
        <taxon>Alveolata</taxon>
        <taxon>Ciliophora</taxon>
        <taxon>Postciliodesmatophora</taxon>
        <taxon>Heterotrichea</taxon>
        <taxon>Heterotrichida</taxon>
        <taxon>Blepharismidae</taxon>
        <taxon>Blepharisma</taxon>
    </lineage>
</organism>
<gene>
    <name evidence="2" type="ORF">BSTOLATCC_MIC34951</name>
</gene>
<name>A0AAU9JAD6_9CILI</name>
<evidence type="ECO:0000256" key="1">
    <source>
        <dbReference type="SAM" id="MobiDB-lite"/>
    </source>
</evidence>
<dbReference type="Proteomes" id="UP001162131">
    <property type="component" value="Unassembled WGS sequence"/>
</dbReference>
<keyword evidence="3" id="KW-1185">Reference proteome</keyword>
<feature type="region of interest" description="Disordered" evidence="1">
    <location>
        <begin position="95"/>
        <end position="115"/>
    </location>
</feature>